<evidence type="ECO:0008006" key="4">
    <source>
        <dbReference type="Google" id="ProtNLM"/>
    </source>
</evidence>
<evidence type="ECO:0000256" key="1">
    <source>
        <dbReference type="SAM" id="Coils"/>
    </source>
</evidence>
<dbReference type="Pfam" id="PF12732">
    <property type="entry name" value="YtxH"/>
    <property type="match status" value="1"/>
</dbReference>
<dbReference type="EMBL" id="MNZT01000022">
    <property type="protein sequence ID" value="OIP98752.1"/>
    <property type="molecule type" value="Genomic_DNA"/>
</dbReference>
<comment type="caution">
    <text evidence="2">The sequence shown here is derived from an EMBL/GenBank/DDBJ whole genome shotgun (WGS) entry which is preliminary data.</text>
</comment>
<accession>A0A1J5J5G7</accession>
<evidence type="ECO:0000313" key="2">
    <source>
        <dbReference type="EMBL" id="OIP98752.1"/>
    </source>
</evidence>
<gene>
    <name evidence="2" type="ORF">AUK40_01265</name>
</gene>
<evidence type="ECO:0000313" key="3">
    <source>
        <dbReference type="Proteomes" id="UP000183245"/>
    </source>
</evidence>
<organism evidence="2 3">
    <name type="scientific">Candidatus Wirthbacteria bacterium CG2_30_54_11</name>
    <dbReference type="NCBI Taxonomy" id="1817892"/>
    <lineage>
        <taxon>Bacteria</taxon>
        <taxon>Candidatus Wirthbacteria</taxon>
    </lineage>
</organism>
<sequence>MWGVIGGVILGLLYAPQDGEKTRESVMRKFEELKVEAEKHLKELDACKDRIPGIRSEVEEQVTRAKQRVKEEIQTAKEALEKHLAEKQQG</sequence>
<name>A0A1J5J5G7_9BACT</name>
<protein>
    <recommendedName>
        <fullName evidence="4">YtxH domain-containing protein</fullName>
    </recommendedName>
</protein>
<feature type="coiled-coil region" evidence="1">
    <location>
        <begin position="23"/>
        <end position="90"/>
    </location>
</feature>
<reference evidence="2 3" key="1">
    <citation type="journal article" date="2016" name="Environ. Microbiol.">
        <title>Genomic resolution of a cold subsurface aquifer community provides metabolic insights for novel microbes adapted to high CO concentrations.</title>
        <authorList>
            <person name="Probst A.J."/>
            <person name="Castelle C.J."/>
            <person name="Singh A."/>
            <person name="Brown C.T."/>
            <person name="Anantharaman K."/>
            <person name="Sharon I."/>
            <person name="Hug L.A."/>
            <person name="Burstein D."/>
            <person name="Emerson J.B."/>
            <person name="Thomas B.C."/>
            <person name="Banfield J.F."/>
        </authorList>
    </citation>
    <scope>NUCLEOTIDE SEQUENCE [LARGE SCALE GENOMIC DNA]</scope>
    <source>
        <strain evidence="2">CG2_30_54_11</strain>
    </source>
</reference>
<dbReference type="AlphaFoldDB" id="A0A1J5J5G7"/>
<dbReference type="InterPro" id="IPR024623">
    <property type="entry name" value="YtxH"/>
</dbReference>
<proteinExistence type="predicted"/>
<dbReference type="Proteomes" id="UP000183245">
    <property type="component" value="Unassembled WGS sequence"/>
</dbReference>
<keyword evidence="1" id="KW-0175">Coiled coil</keyword>